<reference evidence="4 5" key="1">
    <citation type="submission" date="2015-09" db="EMBL/GenBank/DDBJ databases">
        <title>Trachymyrmex cornetzi WGS genome.</title>
        <authorList>
            <person name="Nygaard S."/>
            <person name="Hu H."/>
            <person name="Boomsma J."/>
            <person name="Zhang G."/>
        </authorList>
    </citation>
    <scope>NUCLEOTIDE SEQUENCE [LARGE SCALE GENOMIC DNA]</scope>
    <source>
        <strain evidence="4">Tcor2-1</strain>
        <tissue evidence="4">Whole body</tissue>
    </source>
</reference>
<dbReference type="GO" id="GO:0046983">
    <property type="term" value="F:protein dimerization activity"/>
    <property type="evidence" value="ECO:0007669"/>
    <property type="project" value="InterPro"/>
</dbReference>
<feature type="domain" description="HAT C-terminal dimerisation" evidence="3">
    <location>
        <begin position="8"/>
        <end position="60"/>
    </location>
</feature>
<feature type="signal peptide" evidence="2">
    <location>
        <begin position="1"/>
        <end position="27"/>
    </location>
</feature>
<dbReference type="InterPro" id="IPR012337">
    <property type="entry name" value="RNaseH-like_sf"/>
</dbReference>
<keyword evidence="2" id="KW-0732">Signal</keyword>
<keyword evidence="5" id="KW-1185">Reference proteome</keyword>
<keyword evidence="1" id="KW-0472">Membrane</keyword>
<feature type="chain" id="PRO_5008270355" description="HAT C-terminal dimerisation domain-containing protein" evidence="2">
    <location>
        <begin position="28"/>
        <end position="114"/>
    </location>
</feature>
<gene>
    <name evidence="4" type="ORF">ALC57_18166</name>
</gene>
<dbReference type="Proteomes" id="UP000078492">
    <property type="component" value="Unassembled WGS sequence"/>
</dbReference>
<dbReference type="EMBL" id="KQ981082">
    <property type="protein sequence ID" value="KYN09646.1"/>
    <property type="molecule type" value="Genomic_DNA"/>
</dbReference>
<evidence type="ECO:0000313" key="5">
    <source>
        <dbReference type="Proteomes" id="UP000078492"/>
    </source>
</evidence>
<accession>A0A195D9V1</accession>
<dbReference type="Pfam" id="PF05699">
    <property type="entry name" value="Dimer_Tnp_hAT"/>
    <property type="match status" value="1"/>
</dbReference>
<dbReference type="SUPFAM" id="SSF53098">
    <property type="entry name" value="Ribonuclease H-like"/>
    <property type="match status" value="1"/>
</dbReference>
<sequence>MDSAGNYRFKNVGRLALALLSLPISNATVERMFSMYNVIKNQIRNRLSLDIMQAILMVRYYLKIDNISCVNFKPTEAMIKKFNVSMYRKRDTECFIEFLSIFLEVFVIGLFFPF</sequence>
<proteinExistence type="predicted"/>
<evidence type="ECO:0000256" key="2">
    <source>
        <dbReference type="SAM" id="SignalP"/>
    </source>
</evidence>
<dbReference type="InterPro" id="IPR008906">
    <property type="entry name" value="HATC_C_dom"/>
</dbReference>
<evidence type="ECO:0000313" key="4">
    <source>
        <dbReference type="EMBL" id="KYN09646.1"/>
    </source>
</evidence>
<feature type="transmembrane region" description="Helical" evidence="1">
    <location>
        <begin position="94"/>
        <end position="112"/>
    </location>
</feature>
<keyword evidence="1" id="KW-0812">Transmembrane</keyword>
<name>A0A195D9V1_9HYME</name>
<organism evidence="4 5">
    <name type="scientific">Trachymyrmex cornetzi</name>
    <dbReference type="NCBI Taxonomy" id="471704"/>
    <lineage>
        <taxon>Eukaryota</taxon>
        <taxon>Metazoa</taxon>
        <taxon>Ecdysozoa</taxon>
        <taxon>Arthropoda</taxon>
        <taxon>Hexapoda</taxon>
        <taxon>Insecta</taxon>
        <taxon>Pterygota</taxon>
        <taxon>Neoptera</taxon>
        <taxon>Endopterygota</taxon>
        <taxon>Hymenoptera</taxon>
        <taxon>Apocrita</taxon>
        <taxon>Aculeata</taxon>
        <taxon>Formicoidea</taxon>
        <taxon>Formicidae</taxon>
        <taxon>Myrmicinae</taxon>
        <taxon>Trachymyrmex</taxon>
    </lineage>
</organism>
<evidence type="ECO:0000259" key="3">
    <source>
        <dbReference type="Pfam" id="PF05699"/>
    </source>
</evidence>
<protein>
    <recommendedName>
        <fullName evidence="3">HAT C-terminal dimerisation domain-containing protein</fullName>
    </recommendedName>
</protein>
<evidence type="ECO:0000256" key="1">
    <source>
        <dbReference type="SAM" id="Phobius"/>
    </source>
</evidence>
<keyword evidence="1" id="KW-1133">Transmembrane helix</keyword>
<dbReference type="AlphaFoldDB" id="A0A195D9V1"/>